<evidence type="ECO:0000259" key="7">
    <source>
        <dbReference type="Pfam" id="PF14698"/>
    </source>
</evidence>
<dbReference type="InterPro" id="IPR029419">
    <property type="entry name" value="Arg_succ_lyase_C"/>
</dbReference>
<dbReference type="EC" id="4.3.2.1" evidence="2 5"/>
<evidence type="ECO:0000256" key="3">
    <source>
        <dbReference type="ARBA" id="ARBA00022571"/>
    </source>
</evidence>
<dbReference type="EMBL" id="DRBC01000289">
    <property type="protein sequence ID" value="HDN85055.1"/>
    <property type="molecule type" value="Genomic_DNA"/>
</dbReference>
<dbReference type="GO" id="GO:0005829">
    <property type="term" value="C:cytosol"/>
    <property type="evidence" value="ECO:0007669"/>
    <property type="project" value="TreeGrafter"/>
</dbReference>
<comment type="caution">
    <text evidence="8">The sequence shown here is derived from an EMBL/GenBank/DDBJ whole genome shotgun (WGS) entry which is preliminary data.</text>
</comment>
<comment type="pathway">
    <text evidence="1 5">Amino-acid biosynthesis; L-arginine biosynthesis; L-arginine from L-ornithine and carbamoyl phosphate: step 3/3.</text>
</comment>
<evidence type="ECO:0000259" key="6">
    <source>
        <dbReference type="Pfam" id="PF00206"/>
    </source>
</evidence>
<keyword evidence="5 8" id="KW-0456">Lyase</keyword>
<dbReference type="PANTHER" id="PTHR43814">
    <property type="entry name" value="ARGININOSUCCINATE LYASE"/>
    <property type="match status" value="1"/>
</dbReference>
<dbReference type="GO" id="GO:0004056">
    <property type="term" value="F:argininosuccinate lyase activity"/>
    <property type="evidence" value="ECO:0007669"/>
    <property type="project" value="UniProtKB-UniRule"/>
</dbReference>
<accession>A0A7V0MZT2</accession>
<dbReference type="FunFam" id="1.20.200.10:FF:000015">
    <property type="entry name" value="argininosuccinate lyase isoform X2"/>
    <property type="match status" value="1"/>
</dbReference>
<comment type="similarity">
    <text evidence="5">Belongs to the lyase 1 family. Argininosuccinate lyase subfamily.</text>
</comment>
<evidence type="ECO:0000256" key="5">
    <source>
        <dbReference type="HAMAP-Rule" id="MF_00006"/>
    </source>
</evidence>
<proteinExistence type="inferred from homology"/>
<dbReference type="InterPro" id="IPR024083">
    <property type="entry name" value="Fumarase/histidase_N"/>
</dbReference>
<dbReference type="InterPro" id="IPR022761">
    <property type="entry name" value="Fumarate_lyase_N"/>
</dbReference>
<dbReference type="InterPro" id="IPR009049">
    <property type="entry name" value="Argininosuccinate_lyase"/>
</dbReference>
<dbReference type="Gene3D" id="1.20.200.10">
    <property type="entry name" value="Fumarase/aspartase (Central domain)"/>
    <property type="match status" value="1"/>
</dbReference>
<dbReference type="InterPro" id="IPR020557">
    <property type="entry name" value="Fumarate_lyase_CS"/>
</dbReference>
<dbReference type="HAMAP" id="MF_00006">
    <property type="entry name" value="Arg_succ_lyase"/>
    <property type="match status" value="1"/>
</dbReference>
<dbReference type="PRINTS" id="PR00145">
    <property type="entry name" value="ARGSUCLYASE"/>
</dbReference>
<protein>
    <recommendedName>
        <fullName evidence="2 5">Argininosuccinate lyase</fullName>
        <shortName evidence="5">ASAL</shortName>
        <ecNumber evidence="2 5">4.3.2.1</ecNumber>
    </recommendedName>
    <alternativeName>
        <fullName evidence="5">Arginosuccinase</fullName>
    </alternativeName>
</protein>
<sequence>MSLWAGRFKEEMHPLVKEFTYSAAIDKKLYKFDIEGSIAHVQMLAKCGIITNEDSERLVSSLKKIQEDIEKGKIDLSGKEDVHMAIEEELIKREGKIGEKIHTARSRNDQVALDEKLYIREEINKILSLIDDFQKVLIKISEANKDVVLPGYTHLQYAQPISVAQYLLAYFWMLQRDKERLKDCYKRVNICPLGVAAIAGTSLPIDREYTAKLLDFSGITENSVDTVSDRDYIIEFLNFASIMMMHLSRLSEDIVLWSSPCFNFIEIRDSFATGSSIMPQKKNPDVAELVRGKTGKVYGALISLLVTMKGLPLSYNRDMQEDKLPLFRSVEEIKICLRVLTKLLENIKINAEKMRKEAEKGFFAATDLVEYLVKKGVTFRSAHRTVGQIVSYCIEKGKTFSNLTLQEYRNFSPFFEPDIRKKINLDFCVKNKESKGGTGTKSLEYQIKLAKKYLETQNE</sequence>
<keyword evidence="4 5" id="KW-0028">Amino-acid biosynthesis</keyword>
<comment type="catalytic activity">
    <reaction evidence="5">
        <text>2-(N(omega)-L-arginino)succinate = fumarate + L-arginine</text>
        <dbReference type="Rhea" id="RHEA:24020"/>
        <dbReference type="ChEBI" id="CHEBI:29806"/>
        <dbReference type="ChEBI" id="CHEBI:32682"/>
        <dbReference type="ChEBI" id="CHEBI:57472"/>
        <dbReference type="EC" id="4.3.2.1"/>
    </reaction>
</comment>
<reference evidence="8" key="1">
    <citation type="journal article" date="2020" name="mSystems">
        <title>Genome- and Community-Level Interaction Insights into Carbon Utilization and Element Cycling Functions of Hydrothermarchaeota in Hydrothermal Sediment.</title>
        <authorList>
            <person name="Zhou Z."/>
            <person name="Liu Y."/>
            <person name="Xu W."/>
            <person name="Pan J."/>
            <person name="Luo Z.H."/>
            <person name="Li M."/>
        </authorList>
    </citation>
    <scope>NUCLEOTIDE SEQUENCE [LARGE SCALE GENOMIC DNA]</scope>
    <source>
        <strain evidence="8">HyVt-219</strain>
    </source>
</reference>
<dbReference type="CDD" id="cd01359">
    <property type="entry name" value="Argininosuccinate_lyase"/>
    <property type="match status" value="1"/>
</dbReference>
<dbReference type="AlphaFoldDB" id="A0A7V0MZT2"/>
<name>A0A7V0MZT2_UNCAE</name>
<dbReference type="InterPro" id="IPR008948">
    <property type="entry name" value="L-Aspartase-like"/>
</dbReference>
<dbReference type="PRINTS" id="PR00149">
    <property type="entry name" value="FUMRATELYASE"/>
</dbReference>
<dbReference type="FunFam" id="1.10.40.30:FF:000001">
    <property type="entry name" value="Argininosuccinate lyase"/>
    <property type="match status" value="1"/>
</dbReference>
<dbReference type="InterPro" id="IPR000362">
    <property type="entry name" value="Fumarate_lyase_fam"/>
</dbReference>
<comment type="subcellular location">
    <subcellularLocation>
        <location evidence="5">Cytoplasm</location>
    </subcellularLocation>
</comment>
<gene>
    <name evidence="5 8" type="primary">argH</name>
    <name evidence="8" type="ORF">ENG47_04795</name>
</gene>
<evidence type="ECO:0000313" key="8">
    <source>
        <dbReference type="EMBL" id="HDN85055.1"/>
    </source>
</evidence>
<feature type="domain" description="Fumarate lyase N-terminal" evidence="6">
    <location>
        <begin position="6"/>
        <end position="299"/>
    </location>
</feature>
<dbReference type="Gene3D" id="1.10.275.10">
    <property type="entry name" value="Fumarase/aspartase (N-terminal domain)"/>
    <property type="match status" value="1"/>
</dbReference>
<dbReference type="Proteomes" id="UP000885660">
    <property type="component" value="Unassembled WGS sequence"/>
</dbReference>
<dbReference type="NCBIfam" id="TIGR00838">
    <property type="entry name" value="argH"/>
    <property type="match status" value="1"/>
</dbReference>
<evidence type="ECO:0000256" key="2">
    <source>
        <dbReference type="ARBA" id="ARBA00012338"/>
    </source>
</evidence>
<evidence type="ECO:0000256" key="4">
    <source>
        <dbReference type="ARBA" id="ARBA00022605"/>
    </source>
</evidence>
<feature type="domain" description="Argininosuccinate lyase C-terminal" evidence="7">
    <location>
        <begin position="362"/>
        <end position="429"/>
    </location>
</feature>
<dbReference type="Pfam" id="PF00206">
    <property type="entry name" value="Lyase_1"/>
    <property type="match status" value="1"/>
</dbReference>
<keyword evidence="5" id="KW-0963">Cytoplasm</keyword>
<dbReference type="Gene3D" id="1.10.40.30">
    <property type="entry name" value="Fumarase/aspartase (C-terminal domain)"/>
    <property type="match status" value="1"/>
</dbReference>
<dbReference type="PANTHER" id="PTHR43814:SF1">
    <property type="entry name" value="ARGININOSUCCINATE LYASE"/>
    <property type="match status" value="1"/>
</dbReference>
<organism evidence="8">
    <name type="scientific">Aerophobetes bacterium</name>
    <dbReference type="NCBI Taxonomy" id="2030807"/>
    <lineage>
        <taxon>Bacteria</taxon>
        <taxon>Candidatus Aerophobota</taxon>
    </lineage>
</organism>
<evidence type="ECO:0000256" key="1">
    <source>
        <dbReference type="ARBA" id="ARBA00004941"/>
    </source>
</evidence>
<dbReference type="UniPathway" id="UPA00068">
    <property type="reaction ID" value="UER00114"/>
</dbReference>
<dbReference type="SUPFAM" id="SSF48557">
    <property type="entry name" value="L-aspartase-like"/>
    <property type="match status" value="1"/>
</dbReference>
<dbReference type="GO" id="GO:0042450">
    <property type="term" value="P:L-arginine biosynthetic process via ornithine"/>
    <property type="evidence" value="ECO:0007669"/>
    <property type="project" value="UniProtKB-UniRule"/>
</dbReference>
<keyword evidence="3 5" id="KW-0055">Arginine biosynthesis</keyword>
<dbReference type="Pfam" id="PF14698">
    <property type="entry name" value="ASL_C2"/>
    <property type="match status" value="1"/>
</dbReference>
<dbReference type="PROSITE" id="PS00163">
    <property type="entry name" value="FUMARATE_LYASES"/>
    <property type="match status" value="1"/>
</dbReference>